<dbReference type="InterPro" id="IPR017945">
    <property type="entry name" value="DHBP_synth_RibB-like_a/b_dom"/>
</dbReference>
<evidence type="ECO:0000256" key="5">
    <source>
        <dbReference type="ARBA" id="ARBA00022679"/>
    </source>
</evidence>
<keyword evidence="4" id="KW-0963">Cytoplasm</keyword>
<dbReference type="GO" id="GO:0005524">
    <property type="term" value="F:ATP binding"/>
    <property type="evidence" value="ECO:0007669"/>
    <property type="project" value="UniProtKB-KW"/>
</dbReference>
<dbReference type="Gene3D" id="3.40.50.2300">
    <property type="match status" value="1"/>
</dbReference>
<keyword evidence="8" id="KW-0547">Nucleotide-binding</keyword>
<evidence type="ECO:0000256" key="3">
    <source>
        <dbReference type="ARBA" id="ARBA00012584"/>
    </source>
</evidence>
<keyword evidence="7" id="KW-0548">Nucleotidyltransferase</keyword>
<dbReference type="GO" id="GO:0016491">
    <property type="term" value="F:oxidoreductase activity"/>
    <property type="evidence" value="ECO:0007669"/>
    <property type="project" value="UniProtKB-KW"/>
</dbReference>
<dbReference type="EMBL" id="UOGJ01000075">
    <property type="protein sequence ID" value="VAX35939.1"/>
    <property type="molecule type" value="Genomic_DNA"/>
</dbReference>
<name>A0A3B1D1D3_9ZZZZ</name>
<evidence type="ECO:0000256" key="7">
    <source>
        <dbReference type="ARBA" id="ARBA00022695"/>
    </source>
</evidence>
<dbReference type="Pfam" id="PF01451">
    <property type="entry name" value="LMWPc"/>
    <property type="match status" value="1"/>
</dbReference>
<reference evidence="13" key="1">
    <citation type="submission" date="2018-06" db="EMBL/GenBank/DDBJ databases">
        <authorList>
            <person name="Zhirakovskaya E."/>
        </authorList>
    </citation>
    <scope>NUCLEOTIDE SEQUENCE</scope>
</reference>
<dbReference type="InterPro" id="IPR023485">
    <property type="entry name" value="Ptyr_pPase"/>
</dbReference>
<evidence type="ECO:0000256" key="4">
    <source>
        <dbReference type="ARBA" id="ARBA00022490"/>
    </source>
</evidence>
<dbReference type="GO" id="GO:0005737">
    <property type="term" value="C:cytoplasm"/>
    <property type="evidence" value="ECO:0007669"/>
    <property type="project" value="UniProtKB-SubCell"/>
</dbReference>
<keyword evidence="6" id="KW-0819">tRNA processing</keyword>
<dbReference type="GO" id="GO:0006450">
    <property type="term" value="P:regulation of translational fidelity"/>
    <property type="evidence" value="ECO:0007669"/>
    <property type="project" value="TreeGrafter"/>
</dbReference>
<evidence type="ECO:0000256" key="1">
    <source>
        <dbReference type="ARBA" id="ARBA00004496"/>
    </source>
</evidence>
<dbReference type="PANTHER" id="PTHR17490:SF16">
    <property type="entry name" value="THREONYLCARBAMOYL-AMP SYNTHASE"/>
    <property type="match status" value="1"/>
</dbReference>
<protein>
    <recommendedName>
        <fullName evidence="10">L-threonylcarbamoyladenylate synthase</fullName>
        <ecNumber evidence="3">2.7.7.87</ecNumber>
    </recommendedName>
    <alternativeName>
        <fullName evidence="10">L-threonylcarbamoyladenylate synthase</fullName>
    </alternativeName>
</protein>
<feature type="domain" description="YrdC-like" evidence="12">
    <location>
        <begin position="15"/>
        <end position="193"/>
    </location>
</feature>
<dbReference type="PANTHER" id="PTHR17490">
    <property type="entry name" value="SUA5"/>
    <property type="match status" value="1"/>
</dbReference>
<evidence type="ECO:0000313" key="13">
    <source>
        <dbReference type="EMBL" id="VAX35939.1"/>
    </source>
</evidence>
<evidence type="ECO:0000256" key="11">
    <source>
        <dbReference type="ARBA" id="ARBA00048366"/>
    </source>
</evidence>
<dbReference type="InterPro" id="IPR050156">
    <property type="entry name" value="TC-AMP_synthase_SUA5"/>
</dbReference>
<dbReference type="GO" id="GO:0061710">
    <property type="term" value="F:L-threonylcarbamoyladenylate synthase"/>
    <property type="evidence" value="ECO:0007669"/>
    <property type="project" value="UniProtKB-EC"/>
</dbReference>
<dbReference type="Gene3D" id="3.90.870.10">
    <property type="entry name" value="DHBP synthase"/>
    <property type="match status" value="1"/>
</dbReference>
<dbReference type="GO" id="GO:0003725">
    <property type="term" value="F:double-stranded RNA binding"/>
    <property type="evidence" value="ECO:0007669"/>
    <property type="project" value="InterPro"/>
</dbReference>
<sequence length="354" mass="39351">MKTKVIKVDPQYPDMKDIAHCAKIIRKGGLVVFPTETVYGVAADFSNPKAMQRLREVKRRTEDKPFSMLISQRSLVSNYTSMTDPLLYKLIWSYWPGPLTLVVPSKEEGQTVGVRMPNNEVALRLVQESQCTVAAPSANYEGNPPPSTCEAALKDMDGLVDVAIDGGTSELGLSSSVIDLTKKQPVVLREGAVTQEDLQQAMNKKIILFVCTGNSCRSVMAEYLLRDMVRGRDDVEVLSAGTSVFLKSTASAETIIVLREEGIDALEHVSQPIGTVLLKQADLIFVMTRQHRMQVLERVPQVEKRVYLLREFAKTVLHAAEDLDIPDPIGRTHQAYKDCLVMIKEALHKVVELV</sequence>
<dbReference type="SUPFAM" id="SSF55821">
    <property type="entry name" value="YrdC/RibB"/>
    <property type="match status" value="1"/>
</dbReference>
<dbReference type="CDD" id="cd16344">
    <property type="entry name" value="LMWPAP"/>
    <property type="match status" value="1"/>
</dbReference>
<dbReference type="GO" id="GO:0008033">
    <property type="term" value="P:tRNA processing"/>
    <property type="evidence" value="ECO:0007669"/>
    <property type="project" value="UniProtKB-KW"/>
</dbReference>
<accession>A0A3B1D1D3</accession>
<keyword evidence="5" id="KW-0808">Transferase</keyword>
<keyword evidence="13" id="KW-0560">Oxidoreductase</keyword>
<evidence type="ECO:0000256" key="2">
    <source>
        <dbReference type="ARBA" id="ARBA00007663"/>
    </source>
</evidence>
<dbReference type="Pfam" id="PF01300">
    <property type="entry name" value="Sua5_yciO_yrdC"/>
    <property type="match status" value="1"/>
</dbReference>
<dbReference type="NCBIfam" id="TIGR00057">
    <property type="entry name" value="L-threonylcarbamoyladenylate synthase"/>
    <property type="match status" value="1"/>
</dbReference>
<evidence type="ECO:0000256" key="6">
    <source>
        <dbReference type="ARBA" id="ARBA00022694"/>
    </source>
</evidence>
<dbReference type="EC" id="2.7.7.87" evidence="3"/>
<comment type="similarity">
    <text evidence="2">Belongs to the SUA5 family.</text>
</comment>
<evidence type="ECO:0000259" key="12">
    <source>
        <dbReference type="PROSITE" id="PS51163"/>
    </source>
</evidence>
<dbReference type="AlphaFoldDB" id="A0A3B1D1D3"/>
<dbReference type="SUPFAM" id="SSF52788">
    <property type="entry name" value="Phosphotyrosine protein phosphatases I"/>
    <property type="match status" value="1"/>
</dbReference>
<proteinExistence type="inferred from homology"/>
<dbReference type="InterPro" id="IPR036196">
    <property type="entry name" value="Ptyr_pPase_sf"/>
</dbReference>
<comment type="catalytic activity">
    <reaction evidence="11">
        <text>L-threonine + hydrogencarbonate + ATP = L-threonylcarbamoyladenylate + diphosphate + H2O</text>
        <dbReference type="Rhea" id="RHEA:36407"/>
        <dbReference type="ChEBI" id="CHEBI:15377"/>
        <dbReference type="ChEBI" id="CHEBI:17544"/>
        <dbReference type="ChEBI" id="CHEBI:30616"/>
        <dbReference type="ChEBI" id="CHEBI:33019"/>
        <dbReference type="ChEBI" id="CHEBI:57926"/>
        <dbReference type="ChEBI" id="CHEBI:73682"/>
        <dbReference type="EC" id="2.7.7.87"/>
    </reaction>
</comment>
<dbReference type="GO" id="GO:0000049">
    <property type="term" value="F:tRNA binding"/>
    <property type="evidence" value="ECO:0007669"/>
    <property type="project" value="TreeGrafter"/>
</dbReference>
<organism evidence="13">
    <name type="scientific">hydrothermal vent metagenome</name>
    <dbReference type="NCBI Taxonomy" id="652676"/>
    <lineage>
        <taxon>unclassified sequences</taxon>
        <taxon>metagenomes</taxon>
        <taxon>ecological metagenomes</taxon>
    </lineage>
</organism>
<evidence type="ECO:0000256" key="10">
    <source>
        <dbReference type="ARBA" id="ARBA00029774"/>
    </source>
</evidence>
<comment type="subcellular location">
    <subcellularLocation>
        <location evidence="1">Cytoplasm</location>
    </subcellularLocation>
</comment>
<keyword evidence="9" id="KW-0067">ATP-binding</keyword>
<evidence type="ECO:0000256" key="8">
    <source>
        <dbReference type="ARBA" id="ARBA00022741"/>
    </source>
</evidence>
<dbReference type="SMART" id="SM00226">
    <property type="entry name" value="LMWPc"/>
    <property type="match status" value="1"/>
</dbReference>
<gene>
    <name evidence="13" type="ORF">MNBD_UNCLBAC01-1138</name>
</gene>
<dbReference type="PROSITE" id="PS51163">
    <property type="entry name" value="YRDC"/>
    <property type="match status" value="1"/>
</dbReference>
<dbReference type="InterPro" id="IPR006070">
    <property type="entry name" value="Sua5-like_dom"/>
</dbReference>
<evidence type="ECO:0000256" key="9">
    <source>
        <dbReference type="ARBA" id="ARBA00022840"/>
    </source>
</evidence>